<dbReference type="SMART" id="SM00194">
    <property type="entry name" value="PTPc"/>
    <property type="match status" value="1"/>
</dbReference>
<dbReference type="PANTHER" id="PTHR19134">
    <property type="entry name" value="RECEPTOR-TYPE TYROSINE-PROTEIN PHOSPHATASE"/>
    <property type="match status" value="1"/>
</dbReference>
<dbReference type="PANTHER" id="PTHR19134:SF449">
    <property type="entry name" value="TYROSINE-PROTEIN PHOSPHATASE 1"/>
    <property type="match status" value="1"/>
</dbReference>
<dbReference type="GO" id="GO:0004725">
    <property type="term" value="F:protein tyrosine phosphatase activity"/>
    <property type="evidence" value="ECO:0007669"/>
    <property type="project" value="InterPro"/>
</dbReference>
<feature type="non-terminal residue" evidence="2">
    <location>
        <position position="146"/>
    </location>
</feature>
<protein>
    <submittedName>
        <fullName evidence="2">Protein-tyrosine phosphatase</fullName>
    </submittedName>
</protein>
<reference evidence="2 3" key="1">
    <citation type="submission" date="2015-09" db="EMBL/GenBank/DDBJ databases">
        <title>Draft genome of the parasitic nematode Teladorsagia circumcincta isolate WARC Sus (inbred).</title>
        <authorList>
            <person name="Mitreva M."/>
        </authorList>
    </citation>
    <scope>NUCLEOTIDE SEQUENCE [LARGE SCALE GENOMIC DNA]</scope>
    <source>
        <strain evidence="2 3">S</strain>
    </source>
</reference>
<dbReference type="PROSITE" id="PS50055">
    <property type="entry name" value="TYR_PHOSPHATASE_PTP"/>
    <property type="match status" value="1"/>
</dbReference>
<evidence type="ECO:0000313" key="2">
    <source>
        <dbReference type="EMBL" id="PIO54376.1"/>
    </source>
</evidence>
<evidence type="ECO:0000259" key="1">
    <source>
        <dbReference type="PROSITE" id="PS50055"/>
    </source>
</evidence>
<proteinExistence type="predicted"/>
<gene>
    <name evidence="2" type="ORF">TELCIR_24262</name>
</gene>
<dbReference type="OrthoDB" id="5843064at2759"/>
<dbReference type="InterPro" id="IPR000242">
    <property type="entry name" value="PTP_cat"/>
</dbReference>
<dbReference type="Proteomes" id="UP000230423">
    <property type="component" value="Unassembled WGS sequence"/>
</dbReference>
<dbReference type="AlphaFoldDB" id="A0A2G9T8S8"/>
<organism evidence="2 3">
    <name type="scientific">Teladorsagia circumcincta</name>
    <name type="common">Brown stomach worm</name>
    <name type="synonym">Ostertagia circumcincta</name>
    <dbReference type="NCBI Taxonomy" id="45464"/>
    <lineage>
        <taxon>Eukaryota</taxon>
        <taxon>Metazoa</taxon>
        <taxon>Ecdysozoa</taxon>
        <taxon>Nematoda</taxon>
        <taxon>Chromadorea</taxon>
        <taxon>Rhabditida</taxon>
        <taxon>Rhabditina</taxon>
        <taxon>Rhabditomorpha</taxon>
        <taxon>Strongyloidea</taxon>
        <taxon>Trichostrongylidae</taxon>
        <taxon>Teladorsagia</taxon>
    </lineage>
</organism>
<dbReference type="EMBL" id="KZ397622">
    <property type="protein sequence ID" value="PIO54376.1"/>
    <property type="molecule type" value="Genomic_DNA"/>
</dbReference>
<sequence>KLERSLETPAKCSFAAKEDNIMKNRFDSAVPYDRNRIVLRASIGYADTTYINASSLKGYFYPYVLAQDPVSENTVFDFWRMISELNVTTLVMLSNEEDWSPSEKYWPSELLGTVVYERPPYNVSVQLTGEEHFPYFIARKLSYRMK</sequence>
<feature type="non-terminal residue" evidence="2">
    <location>
        <position position="1"/>
    </location>
</feature>
<dbReference type="Gene3D" id="3.90.190.10">
    <property type="entry name" value="Protein tyrosine phosphatase superfamily"/>
    <property type="match status" value="1"/>
</dbReference>
<accession>A0A2G9T8S8</accession>
<name>A0A2G9T8S8_TELCI</name>
<evidence type="ECO:0000313" key="3">
    <source>
        <dbReference type="Proteomes" id="UP000230423"/>
    </source>
</evidence>
<dbReference type="InterPro" id="IPR029021">
    <property type="entry name" value="Prot-tyrosine_phosphatase-like"/>
</dbReference>
<dbReference type="SUPFAM" id="SSF52799">
    <property type="entry name" value="(Phosphotyrosine protein) phosphatases II"/>
    <property type="match status" value="1"/>
</dbReference>
<feature type="domain" description="Tyrosine-protein phosphatase" evidence="1">
    <location>
        <begin position="1"/>
        <end position="146"/>
    </location>
</feature>
<dbReference type="InterPro" id="IPR050348">
    <property type="entry name" value="Protein-Tyr_Phosphatase"/>
</dbReference>
<keyword evidence="3" id="KW-1185">Reference proteome</keyword>
<dbReference type="Pfam" id="PF00102">
    <property type="entry name" value="Y_phosphatase"/>
    <property type="match status" value="1"/>
</dbReference>